<dbReference type="EMBL" id="JADCUA010000001">
    <property type="protein sequence ID" value="KAH9844343.1"/>
    <property type="molecule type" value="Genomic_DNA"/>
</dbReference>
<evidence type="ECO:0000313" key="7">
    <source>
        <dbReference type="Proteomes" id="UP000814176"/>
    </source>
</evidence>
<proteinExistence type="inferred from homology"/>
<keyword evidence="7" id="KW-1185">Reference proteome</keyword>
<comment type="function">
    <text evidence="1">Catalyzes both the ATP-dependent activation of exogenously supplied lipoate to lipoyl-AMP and the transfer of the activated lipoyl onto the lipoyl domains of lipoate-dependent enzymes.</text>
</comment>
<evidence type="ECO:0000256" key="2">
    <source>
        <dbReference type="ARBA" id="ARBA00005085"/>
    </source>
</evidence>
<dbReference type="InterPro" id="IPR004143">
    <property type="entry name" value="BPL_LPL_catalytic"/>
</dbReference>
<evidence type="ECO:0000313" key="6">
    <source>
        <dbReference type="EMBL" id="KAH9844343.1"/>
    </source>
</evidence>
<comment type="caution">
    <text evidence="6">The sequence shown here is derived from an EMBL/GenBank/DDBJ whole genome shotgun (WGS) entry which is preliminary data.</text>
</comment>
<dbReference type="CDD" id="cd16443">
    <property type="entry name" value="LplA"/>
    <property type="match status" value="1"/>
</dbReference>
<dbReference type="Proteomes" id="UP000814176">
    <property type="component" value="Unassembled WGS sequence"/>
</dbReference>
<dbReference type="SUPFAM" id="SSF55681">
    <property type="entry name" value="Class II aaRS and biotin synthetases"/>
    <property type="match status" value="1"/>
</dbReference>
<protein>
    <recommendedName>
        <fullName evidence="4">Putative lipoate-protein ligase A</fullName>
    </recommendedName>
</protein>
<dbReference type="Pfam" id="PF21948">
    <property type="entry name" value="LplA-B_cat"/>
    <property type="match status" value="1"/>
</dbReference>
<dbReference type="RefSeq" id="XP_047785153.1">
    <property type="nucleotide sequence ID" value="XM_047919944.1"/>
</dbReference>
<dbReference type="PANTHER" id="PTHR12561">
    <property type="entry name" value="LIPOATE-PROTEIN LIGASE"/>
    <property type="match status" value="1"/>
</dbReference>
<feature type="domain" description="BPL/LPL catalytic" evidence="5">
    <location>
        <begin position="73"/>
        <end position="252"/>
    </location>
</feature>
<dbReference type="NCBIfam" id="TIGR00545">
    <property type="entry name" value="lipoyltrans"/>
    <property type="match status" value="1"/>
</dbReference>
<dbReference type="SUPFAM" id="SSF82649">
    <property type="entry name" value="SufE/NifU"/>
    <property type="match status" value="1"/>
</dbReference>
<comment type="similarity">
    <text evidence="3">Belongs to the LplA family.</text>
</comment>
<gene>
    <name evidence="6" type="ORF">C8Q71DRAFT_697075</name>
</gene>
<dbReference type="GO" id="GO:0016874">
    <property type="term" value="F:ligase activity"/>
    <property type="evidence" value="ECO:0007669"/>
    <property type="project" value="UniProtKB-KW"/>
</dbReference>
<sequence length="378" mass="42865">MLRLLTHLRPHSCSLVSAARKNACARGGTLRTPYSRTLSISSPLSPHNSIYISQSTNPYFNLSLEDWLFRHKSPKEPLLLLYRDEPCVVIGRNQNPWKEVNMDASRRTGVPWIRRRSGGGTVYHDLGNTNFSIHLPRTSFDRHATARVILRAVRSLGIDARVNDRNDICVGEYKISRIVNNRAYHHGTMLISTRLDLLGDLLRVSKDTMHTKGVESVRSPVRNLQHFDSAVTHERFVDATVAAFRKEYGIDEQSRTVEEDEDAQSIEYIRDGMAELPSWNWAYGQTPEFSHTINNTFAWGQLTAHIKSKHGVILSCSFEIPASADSTLDQHLTALSKRLEQQKYGFVEDSALGPEVHSGALGEVWEWLRAEMDSRPFT</sequence>
<dbReference type="Gene3D" id="3.30.930.10">
    <property type="entry name" value="Bira Bifunctional Protein, Domain 2"/>
    <property type="match status" value="1"/>
</dbReference>
<comment type="pathway">
    <text evidence="2">Protein modification; protein lipoylation via exogenous pathway; protein N(6)-(lipoyl)lysine from lipoate: step 2/2.</text>
</comment>
<dbReference type="Gene3D" id="3.30.390.50">
    <property type="entry name" value="CO dehydrogenase flavoprotein, C-terminal domain"/>
    <property type="match status" value="1"/>
</dbReference>
<dbReference type="GeneID" id="72000676"/>
<evidence type="ECO:0000256" key="3">
    <source>
        <dbReference type="ARBA" id="ARBA00008242"/>
    </source>
</evidence>
<accession>A0ABQ8KZG4</accession>
<organism evidence="6 7">
    <name type="scientific">Rhodofomes roseus</name>
    <dbReference type="NCBI Taxonomy" id="34475"/>
    <lineage>
        <taxon>Eukaryota</taxon>
        <taxon>Fungi</taxon>
        <taxon>Dikarya</taxon>
        <taxon>Basidiomycota</taxon>
        <taxon>Agaricomycotina</taxon>
        <taxon>Agaricomycetes</taxon>
        <taxon>Polyporales</taxon>
        <taxon>Rhodofomes</taxon>
    </lineage>
</organism>
<dbReference type="InterPro" id="IPR045864">
    <property type="entry name" value="aa-tRNA-synth_II/BPL/LPL"/>
</dbReference>
<dbReference type="PANTHER" id="PTHR12561:SF3">
    <property type="entry name" value="LIPOYLTRANSFERASE 1, MITOCHONDRIAL"/>
    <property type="match status" value="1"/>
</dbReference>
<name>A0ABQ8KZG4_9APHY</name>
<dbReference type="InterPro" id="IPR004562">
    <property type="entry name" value="LipoylTrfase_LipoateP_Ligase"/>
</dbReference>
<evidence type="ECO:0000259" key="5">
    <source>
        <dbReference type="PROSITE" id="PS51733"/>
    </source>
</evidence>
<evidence type="ECO:0000256" key="4">
    <source>
        <dbReference type="ARBA" id="ARBA00015925"/>
    </source>
</evidence>
<reference evidence="6 7" key="1">
    <citation type="journal article" date="2021" name="Environ. Microbiol.">
        <title>Gene family expansions and transcriptome signatures uncover fungal adaptations to wood decay.</title>
        <authorList>
            <person name="Hage H."/>
            <person name="Miyauchi S."/>
            <person name="Viragh M."/>
            <person name="Drula E."/>
            <person name="Min B."/>
            <person name="Chaduli D."/>
            <person name="Navarro D."/>
            <person name="Favel A."/>
            <person name="Norest M."/>
            <person name="Lesage-Meessen L."/>
            <person name="Balint B."/>
            <person name="Merenyi Z."/>
            <person name="de Eugenio L."/>
            <person name="Morin E."/>
            <person name="Martinez A.T."/>
            <person name="Baldrian P."/>
            <person name="Stursova M."/>
            <person name="Martinez M.J."/>
            <person name="Novotny C."/>
            <person name="Magnuson J.K."/>
            <person name="Spatafora J.W."/>
            <person name="Maurice S."/>
            <person name="Pangilinan J."/>
            <person name="Andreopoulos W."/>
            <person name="LaButti K."/>
            <person name="Hundley H."/>
            <person name="Na H."/>
            <person name="Kuo A."/>
            <person name="Barry K."/>
            <person name="Lipzen A."/>
            <person name="Henrissat B."/>
            <person name="Riley R."/>
            <person name="Ahrendt S."/>
            <person name="Nagy L.G."/>
            <person name="Grigoriev I.V."/>
            <person name="Martin F."/>
            <person name="Rosso M.N."/>
        </authorList>
    </citation>
    <scope>NUCLEOTIDE SEQUENCE [LARGE SCALE GENOMIC DNA]</scope>
    <source>
        <strain evidence="6 7">CIRM-BRFM 1785</strain>
    </source>
</reference>
<keyword evidence="6" id="KW-0436">Ligase</keyword>
<dbReference type="PROSITE" id="PS51733">
    <property type="entry name" value="BPL_LPL_CATALYTIC"/>
    <property type="match status" value="1"/>
</dbReference>
<evidence type="ECO:0000256" key="1">
    <source>
        <dbReference type="ARBA" id="ARBA00003253"/>
    </source>
</evidence>